<protein>
    <submittedName>
        <fullName evidence="2">Uncharacterized protein</fullName>
    </submittedName>
</protein>
<organism evidence="2 3">
    <name type="scientific">Trichogramma kaykai</name>
    <dbReference type="NCBI Taxonomy" id="54128"/>
    <lineage>
        <taxon>Eukaryota</taxon>
        <taxon>Metazoa</taxon>
        <taxon>Ecdysozoa</taxon>
        <taxon>Arthropoda</taxon>
        <taxon>Hexapoda</taxon>
        <taxon>Insecta</taxon>
        <taxon>Pterygota</taxon>
        <taxon>Neoptera</taxon>
        <taxon>Endopterygota</taxon>
        <taxon>Hymenoptera</taxon>
        <taxon>Apocrita</taxon>
        <taxon>Proctotrupomorpha</taxon>
        <taxon>Chalcidoidea</taxon>
        <taxon>Trichogrammatidae</taxon>
        <taxon>Trichogramma</taxon>
    </lineage>
</organism>
<dbReference type="AlphaFoldDB" id="A0ABD2VV67"/>
<feature type="region of interest" description="Disordered" evidence="1">
    <location>
        <begin position="152"/>
        <end position="179"/>
    </location>
</feature>
<dbReference type="EMBL" id="JBJJXI010000172">
    <property type="protein sequence ID" value="KAL3384453.1"/>
    <property type="molecule type" value="Genomic_DNA"/>
</dbReference>
<name>A0ABD2VV67_9HYME</name>
<sequence length="179" mass="20048">MYLRTEAGLYERDEKLRLAYAVAEASDVDYARLSQNGSAARVAQADTCSGPVYRGEKGKPASRASQMKTQPEHNSYTPRCCLTRASPAAVATAAQLPICTLYVYGGYARKACLHEYIRGYFHGSKCFKRLKYTVKEGGGGLRDSSSAVYGVPNAYTRTERKRENERERERKRERVRASL</sequence>
<feature type="compositionally biased region" description="Basic and acidic residues" evidence="1">
    <location>
        <begin position="157"/>
        <end position="179"/>
    </location>
</feature>
<gene>
    <name evidence="2" type="ORF">TKK_019765</name>
</gene>
<reference evidence="2 3" key="1">
    <citation type="journal article" date="2024" name="bioRxiv">
        <title>A reference genome for Trichogramma kaykai: A tiny desert-dwelling parasitoid wasp with competing sex-ratio distorters.</title>
        <authorList>
            <person name="Culotta J."/>
            <person name="Lindsey A.R."/>
        </authorList>
    </citation>
    <scope>NUCLEOTIDE SEQUENCE [LARGE SCALE GENOMIC DNA]</scope>
    <source>
        <strain evidence="2 3">KSX58</strain>
    </source>
</reference>
<keyword evidence="3" id="KW-1185">Reference proteome</keyword>
<comment type="caution">
    <text evidence="2">The sequence shown here is derived from an EMBL/GenBank/DDBJ whole genome shotgun (WGS) entry which is preliminary data.</text>
</comment>
<evidence type="ECO:0000313" key="2">
    <source>
        <dbReference type="EMBL" id="KAL3384453.1"/>
    </source>
</evidence>
<evidence type="ECO:0000313" key="3">
    <source>
        <dbReference type="Proteomes" id="UP001627154"/>
    </source>
</evidence>
<accession>A0ABD2VV67</accession>
<dbReference type="Proteomes" id="UP001627154">
    <property type="component" value="Unassembled WGS sequence"/>
</dbReference>
<evidence type="ECO:0000256" key="1">
    <source>
        <dbReference type="SAM" id="MobiDB-lite"/>
    </source>
</evidence>
<proteinExistence type="predicted"/>